<dbReference type="AlphaFoldDB" id="A0A6J4V5U8"/>
<feature type="region of interest" description="Disordered" evidence="1">
    <location>
        <begin position="119"/>
        <end position="141"/>
    </location>
</feature>
<dbReference type="Gene3D" id="2.120.10.30">
    <property type="entry name" value="TolB, C-terminal domain"/>
    <property type="match status" value="1"/>
</dbReference>
<dbReference type="PROSITE" id="PS51257">
    <property type="entry name" value="PROKAR_LIPOPROTEIN"/>
    <property type="match status" value="1"/>
</dbReference>
<organism evidence="2">
    <name type="scientific">uncultured Truepera sp</name>
    <dbReference type="NCBI Taxonomy" id="543023"/>
    <lineage>
        <taxon>Bacteria</taxon>
        <taxon>Thermotogati</taxon>
        <taxon>Deinococcota</taxon>
        <taxon>Deinococci</taxon>
        <taxon>Trueperales</taxon>
        <taxon>Trueperaceae</taxon>
        <taxon>Truepera</taxon>
        <taxon>environmental samples</taxon>
    </lineage>
</organism>
<evidence type="ECO:0000313" key="2">
    <source>
        <dbReference type="EMBL" id="CAA9567725.1"/>
    </source>
</evidence>
<protein>
    <recommendedName>
        <fullName evidence="3">Glucose/Sorbosone dehydrogenase domain-containing protein</fullName>
    </recommendedName>
</protein>
<proteinExistence type="predicted"/>
<gene>
    <name evidence="2" type="ORF">AVDCRST_MAG86-1339</name>
</gene>
<evidence type="ECO:0000256" key="1">
    <source>
        <dbReference type="SAM" id="MobiDB-lite"/>
    </source>
</evidence>
<dbReference type="InterPro" id="IPR011042">
    <property type="entry name" value="6-blade_b-propeller_TolB-like"/>
</dbReference>
<sequence length="141" mass="15138">MLRWLRRFGGWGVAFLVVFAAGIIGCQPVLKRLGVSLPSGPAEVTEISLPDGFSMSVFAEGLLVPRFMAVGPDGTVFVAELGNNRVLALPYGREGERTDEKVVVAEDLDRPSSLAFRPSTNELYVGETSRDPAEDRGDAGV</sequence>
<name>A0A6J4V5U8_9DEIN</name>
<evidence type="ECO:0008006" key="3">
    <source>
        <dbReference type="Google" id="ProtNLM"/>
    </source>
</evidence>
<dbReference type="SUPFAM" id="SSF50952">
    <property type="entry name" value="Soluble quinoprotein glucose dehydrogenase"/>
    <property type="match status" value="1"/>
</dbReference>
<accession>A0A6J4V5U8</accession>
<dbReference type="EMBL" id="CADCWP010000090">
    <property type="protein sequence ID" value="CAA9567725.1"/>
    <property type="molecule type" value="Genomic_DNA"/>
</dbReference>
<feature type="compositionally biased region" description="Basic and acidic residues" evidence="1">
    <location>
        <begin position="128"/>
        <end position="141"/>
    </location>
</feature>
<dbReference type="InterPro" id="IPR011041">
    <property type="entry name" value="Quinoprot_gluc/sorb_DH_b-prop"/>
</dbReference>
<reference evidence="2" key="1">
    <citation type="submission" date="2020-02" db="EMBL/GenBank/DDBJ databases">
        <authorList>
            <person name="Meier V. D."/>
        </authorList>
    </citation>
    <scope>NUCLEOTIDE SEQUENCE</scope>
    <source>
        <strain evidence="2">AVDCRST_MAG86</strain>
    </source>
</reference>